<comment type="caution">
    <text evidence="6">The sequence shown here is derived from an EMBL/GenBank/DDBJ whole genome shotgun (WGS) entry which is preliminary data.</text>
</comment>
<name>A0ABP4BDN3_9PSEU</name>
<dbReference type="PRINTS" id="PR00038">
    <property type="entry name" value="HTHLUXR"/>
</dbReference>
<gene>
    <name evidence="6" type="ORF">GCM10009559_46360</name>
</gene>
<evidence type="ECO:0000259" key="5">
    <source>
        <dbReference type="PROSITE" id="PS50110"/>
    </source>
</evidence>
<keyword evidence="1 3" id="KW-0597">Phosphoprotein</keyword>
<sequence>MTDQTVARERNASIRVLLVDDHSVVRRGVRAYLVGYDDIEVAAEAESGQEALDKLATMAGHGELPDVVLIDLLMRGLDGVAATARILERHPTIRVVVLTSFGERERVHAALASGATGFLLKDAKPTEIVEAIRAAARGGVFLDPMVARRLTQEVLSPATGIASLTDRERAALALVAKGRSNQEIADELVISERTVRTHVSNVLRKLGLSSRTQAAVVAVREGLLPADPDRP</sequence>
<dbReference type="SUPFAM" id="SSF46894">
    <property type="entry name" value="C-terminal effector domain of the bipartite response regulators"/>
    <property type="match status" value="1"/>
</dbReference>
<reference evidence="7" key="1">
    <citation type="journal article" date="2019" name="Int. J. Syst. Evol. Microbiol.">
        <title>The Global Catalogue of Microorganisms (GCM) 10K type strain sequencing project: providing services to taxonomists for standard genome sequencing and annotation.</title>
        <authorList>
            <consortium name="The Broad Institute Genomics Platform"/>
            <consortium name="The Broad Institute Genome Sequencing Center for Infectious Disease"/>
            <person name="Wu L."/>
            <person name="Ma J."/>
        </authorList>
    </citation>
    <scope>NUCLEOTIDE SEQUENCE [LARGE SCALE GENOMIC DNA]</scope>
    <source>
        <strain evidence="7">JCM 11117</strain>
    </source>
</reference>
<evidence type="ECO:0000259" key="4">
    <source>
        <dbReference type="PROSITE" id="PS50043"/>
    </source>
</evidence>
<dbReference type="CDD" id="cd06170">
    <property type="entry name" value="LuxR_C_like"/>
    <property type="match status" value="1"/>
</dbReference>
<dbReference type="Gene3D" id="3.40.50.2300">
    <property type="match status" value="1"/>
</dbReference>
<evidence type="ECO:0000313" key="6">
    <source>
        <dbReference type="EMBL" id="GAA0947357.1"/>
    </source>
</evidence>
<proteinExistence type="predicted"/>
<dbReference type="InterPro" id="IPR001789">
    <property type="entry name" value="Sig_transdc_resp-reg_receiver"/>
</dbReference>
<dbReference type="PROSITE" id="PS00622">
    <property type="entry name" value="HTH_LUXR_1"/>
    <property type="match status" value="1"/>
</dbReference>
<dbReference type="PROSITE" id="PS50043">
    <property type="entry name" value="HTH_LUXR_2"/>
    <property type="match status" value="1"/>
</dbReference>
<dbReference type="InterPro" id="IPR039420">
    <property type="entry name" value="WalR-like"/>
</dbReference>
<dbReference type="InterPro" id="IPR011006">
    <property type="entry name" value="CheY-like_superfamily"/>
</dbReference>
<dbReference type="InterPro" id="IPR058245">
    <property type="entry name" value="NreC/VraR/RcsB-like_REC"/>
</dbReference>
<dbReference type="PANTHER" id="PTHR43214:SF43">
    <property type="entry name" value="TWO-COMPONENT RESPONSE REGULATOR"/>
    <property type="match status" value="1"/>
</dbReference>
<evidence type="ECO:0000256" key="2">
    <source>
        <dbReference type="ARBA" id="ARBA00023125"/>
    </source>
</evidence>
<evidence type="ECO:0000256" key="1">
    <source>
        <dbReference type="ARBA" id="ARBA00022553"/>
    </source>
</evidence>
<dbReference type="Proteomes" id="UP001499967">
    <property type="component" value="Unassembled WGS sequence"/>
</dbReference>
<feature type="domain" description="HTH luxR-type" evidence="4">
    <location>
        <begin position="157"/>
        <end position="222"/>
    </location>
</feature>
<dbReference type="EMBL" id="BAAAHP010000137">
    <property type="protein sequence ID" value="GAA0947357.1"/>
    <property type="molecule type" value="Genomic_DNA"/>
</dbReference>
<organism evidence="6 7">
    <name type="scientific">Pseudonocardia zijingensis</name>
    <dbReference type="NCBI Taxonomy" id="153376"/>
    <lineage>
        <taxon>Bacteria</taxon>
        <taxon>Bacillati</taxon>
        <taxon>Actinomycetota</taxon>
        <taxon>Actinomycetes</taxon>
        <taxon>Pseudonocardiales</taxon>
        <taxon>Pseudonocardiaceae</taxon>
        <taxon>Pseudonocardia</taxon>
    </lineage>
</organism>
<feature type="modified residue" description="4-aspartylphosphate" evidence="3">
    <location>
        <position position="71"/>
    </location>
</feature>
<dbReference type="InterPro" id="IPR000792">
    <property type="entry name" value="Tscrpt_reg_LuxR_C"/>
</dbReference>
<dbReference type="SUPFAM" id="SSF52172">
    <property type="entry name" value="CheY-like"/>
    <property type="match status" value="1"/>
</dbReference>
<protein>
    <submittedName>
        <fullName evidence="6">Response regulator transcription factor</fullName>
    </submittedName>
</protein>
<dbReference type="Pfam" id="PF00196">
    <property type="entry name" value="GerE"/>
    <property type="match status" value="1"/>
</dbReference>
<keyword evidence="7" id="KW-1185">Reference proteome</keyword>
<dbReference type="RefSeq" id="WP_343943626.1">
    <property type="nucleotide sequence ID" value="NZ_BAAAHP010000137.1"/>
</dbReference>
<keyword evidence="2" id="KW-0238">DNA-binding</keyword>
<dbReference type="InterPro" id="IPR016032">
    <property type="entry name" value="Sig_transdc_resp-reg_C-effctor"/>
</dbReference>
<accession>A0ABP4BDN3</accession>
<dbReference type="SMART" id="SM00421">
    <property type="entry name" value="HTH_LUXR"/>
    <property type="match status" value="1"/>
</dbReference>
<dbReference type="SMART" id="SM00448">
    <property type="entry name" value="REC"/>
    <property type="match status" value="1"/>
</dbReference>
<dbReference type="PROSITE" id="PS50110">
    <property type="entry name" value="RESPONSE_REGULATORY"/>
    <property type="match status" value="1"/>
</dbReference>
<evidence type="ECO:0000256" key="3">
    <source>
        <dbReference type="PROSITE-ProRule" id="PRU00169"/>
    </source>
</evidence>
<evidence type="ECO:0000313" key="7">
    <source>
        <dbReference type="Proteomes" id="UP001499967"/>
    </source>
</evidence>
<dbReference type="Pfam" id="PF00072">
    <property type="entry name" value="Response_reg"/>
    <property type="match status" value="1"/>
</dbReference>
<feature type="domain" description="Response regulatory" evidence="5">
    <location>
        <begin position="15"/>
        <end position="136"/>
    </location>
</feature>
<dbReference type="CDD" id="cd17535">
    <property type="entry name" value="REC_NarL-like"/>
    <property type="match status" value="1"/>
</dbReference>
<dbReference type="PANTHER" id="PTHR43214">
    <property type="entry name" value="TWO-COMPONENT RESPONSE REGULATOR"/>
    <property type="match status" value="1"/>
</dbReference>